<dbReference type="SUPFAM" id="SSF55874">
    <property type="entry name" value="ATPase domain of HSP90 chaperone/DNA topoisomerase II/histidine kinase"/>
    <property type="match status" value="2"/>
</dbReference>
<dbReference type="Proteomes" id="UP001142393">
    <property type="component" value="Unassembled WGS sequence"/>
</dbReference>
<feature type="domain" description="Sacsin/Nov" evidence="1">
    <location>
        <begin position="1285"/>
        <end position="1499"/>
    </location>
</feature>
<dbReference type="InterPro" id="IPR052972">
    <property type="entry name" value="Sacsin_chaperone_reg"/>
</dbReference>
<keyword evidence="3" id="KW-1185">Reference proteome</keyword>
<evidence type="ECO:0000313" key="3">
    <source>
        <dbReference type="Proteomes" id="UP001142393"/>
    </source>
</evidence>
<dbReference type="PANTHER" id="PTHR15600">
    <property type="entry name" value="SACSIN"/>
    <property type="match status" value="1"/>
</dbReference>
<dbReference type="InterPro" id="IPR036890">
    <property type="entry name" value="HATPase_C_sf"/>
</dbReference>
<reference evidence="2 3" key="1">
    <citation type="journal article" date="2023" name="Proc. Natl. Acad. Sci. U.S.A.">
        <title>A global phylogenomic analysis of the shiitake genus Lentinula.</title>
        <authorList>
            <person name="Sierra-Patev S."/>
            <person name="Min B."/>
            <person name="Naranjo-Ortiz M."/>
            <person name="Looney B."/>
            <person name="Konkel Z."/>
            <person name="Slot J.C."/>
            <person name="Sakamoto Y."/>
            <person name="Steenwyk J.L."/>
            <person name="Rokas A."/>
            <person name="Carro J."/>
            <person name="Camarero S."/>
            <person name="Ferreira P."/>
            <person name="Molpeceres G."/>
            <person name="Ruiz-Duenas F.J."/>
            <person name="Serrano A."/>
            <person name="Henrissat B."/>
            <person name="Drula E."/>
            <person name="Hughes K.W."/>
            <person name="Mata J.L."/>
            <person name="Ishikawa N.K."/>
            <person name="Vargas-Isla R."/>
            <person name="Ushijima S."/>
            <person name="Smith C.A."/>
            <person name="Donoghue J."/>
            <person name="Ahrendt S."/>
            <person name="Andreopoulos W."/>
            <person name="He G."/>
            <person name="LaButti K."/>
            <person name="Lipzen A."/>
            <person name="Ng V."/>
            <person name="Riley R."/>
            <person name="Sandor L."/>
            <person name="Barry K."/>
            <person name="Martinez A.T."/>
            <person name="Xiao Y."/>
            <person name="Gibbons J.G."/>
            <person name="Terashima K."/>
            <person name="Grigoriev I.V."/>
            <person name="Hibbett D."/>
        </authorList>
    </citation>
    <scope>NUCLEOTIDE SEQUENCE [LARGE SCALE GENOMIC DNA]</scope>
    <source>
        <strain evidence="2 3">TFB7810</strain>
    </source>
</reference>
<dbReference type="Pfam" id="PF25794">
    <property type="entry name" value="SACS"/>
    <property type="match status" value="2"/>
</dbReference>
<dbReference type="SUPFAM" id="SSF54695">
    <property type="entry name" value="POZ domain"/>
    <property type="match status" value="1"/>
</dbReference>
<evidence type="ECO:0000259" key="1">
    <source>
        <dbReference type="Pfam" id="PF25794"/>
    </source>
</evidence>
<organism evidence="2 3">
    <name type="scientific">Lentinula detonsa</name>
    <dbReference type="NCBI Taxonomy" id="2804962"/>
    <lineage>
        <taxon>Eukaryota</taxon>
        <taxon>Fungi</taxon>
        <taxon>Dikarya</taxon>
        <taxon>Basidiomycota</taxon>
        <taxon>Agaricomycotina</taxon>
        <taxon>Agaricomycetes</taxon>
        <taxon>Agaricomycetidae</taxon>
        <taxon>Agaricales</taxon>
        <taxon>Marasmiineae</taxon>
        <taxon>Omphalotaceae</taxon>
        <taxon>Lentinula</taxon>
    </lineage>
</organism>
<dbReference type="GO" id="GO:0030544">
    <property type="term" value="F:Hsp70 protein binding"/>
    <property type="evidence" value="ECO:0007669"/>
    <property type="project" value="TreeGrafter"/>
</dbReference>
<dbReference type="Gene3D" id="3.30.710.10">
    <property type="entry name" value="Potassium Channel Kv1.1, Chain A"/>
    <property type="match status" value="1"/>
</dbReference>
<protein>
    <recommendedName>
        <fullName evidence="1">Sacsin/Nov domain-containing protein</fullName>
    </recommendedName>
</protein>
<dbReference type="NCBIfam" id="NF047352">
    <property type="entry name" value="P_loop_sacsin"/>
    <property type="match status" value="1"/>
</dbReference>
<sequence length="2655" mass="300099">MAVSWRERVDTASAIKGILDSYPSNSILREILQNSDDAGASKQIFILDHRHHGAERVIEPRLKQTQGPALLAFNDSVFTESDWEAVRTIHGSNKTADAAKTGKYGLGIRACYHVTDNIHILSGKQLVIFDPHEEFTTFAGGLSIPLDETVNYQDQILAFSGALVERPSSHLNATVVRLPLRTSVEAQRSKIKPLSVTIADIQALYQSFIQNELSVALLFLKNILSIELREIALDGQDVLLAQVSILNNDVASIRKFVPGHDDRRQSYTLDILTTVSGSSSSQSWRIVHVVVSEESAKAKMESRLDYDVGERLRKDKLLPHVALAFPLSSQDIQGRLFTLLPLPISTGLPLHVHGIFALTPDRQSLRNPEELGIGPESRERLLVAWNRMLFEDLIPKAWAVSMLHALVDQDDIEDIWSAWPPEHTHISHLTSILTSVAKETLASTNGVFPVLTLGKRTFVGSNHVALVAAVDIDRDLINAVSRTGIAIITPPGYIFSALQNLGFKGCEFKSFGAKNLHGLLNQQFNQRQNISSDEDKLRIMEYLVFTSTDYILGLPLIPTVGGDYISLSKPTSGSMRYILATVEETKLFSSCNQDMINISSLPEKAQDQIEKCALGQKMNIIRLGPVNVEDYLTNLLGDSVEITPSGPDILWFSSFWNWIDRLCDPSDFLKIASAFHLLPMRDAKSLRKVSKKAFLCPEDKAELSRVLVSVGIPFLHSVITSTKTLSDSGFIMSIENLPNLMSFVNPNAPSPPAAENLVLQEHFIRCIELKKPVLNSKQRKCFKTLSVFPVRIPRVSAPVTELRPATGSLRYVAVSDDFPLPIVENLTYIDMSGPSRVLVLTMEPDALGGTLGEVGLMELAVRHLSMQPAAMQDVLMRKVIPRLFDVSPDTRETLKHQIFIPTIGSLRRVSPAEIIDPESPLANLFTGEPGRFPMRPYSDHIFLSLMRTACLYSTRLSLPMLRERIRYISSEKSDPLTMEKAKSLLLLLSSQWNPLFVQAVQTIEWIAWIPTTSNTLVSRQQCRDEKHGLHHFLFDFVFCTVSAVVSDEVRTALDWASPLKFNILEQQLQLTLQRPNIANIPERLLRLIAYLAKQHSTGALTAANIQSLKALVRDRHWIPLSASKLALSQHAFLKPGIKIGDTFESIPKKLQQQECMNFLRAMGLSDWPTIDSLIQALIESETLDQRIAFLSELSSPKNRFTDQQRDSILAPDFTSALRRLSELYYNDLGEHTDQFTGIDSLAPLHPAISKLVASNLGVPFLSSLRLDSQDDIDNDVDGDDDDMAESLIERIRSVLVDYDIQYSFNEFLANAVDAGASQFKVLLDTKLFGSSRVLCSEMSMFQQGPAMVLYNNAVFSNEDFRGVRKIGEGGKKETSGTIGKFGLGALSFYHFSEVAFIVSGEFILILDPLASHLPKRRGQMQRRRSYSGHLLPFDGLFGFSLDMDSYPGTLIRLPLRTQARKLQLSDIQVTFQRCRSLVTGPYQKLSRAALFFTSLKTIVALERVDNILATLWTVEATVIPAGCLDRDREYMQKRLLLTLRTNGVTHQRHWLIMSTTAPLADVPPSFMPVILQLKATGGVKISLAFDLNPHQPELDESESQYHLFCGLQLPEVHTLPVHIDATFASSTDRRSIRFDPPDGNGVRPVLQSEYNAWLLSQAIPPLYYHGLHIMFPILHEQRRQHEFASWWPKRARGPISVEILNAFYESLPKATIPIFPTVTNELIAPQDAVISGAEPHLVRKLFHRLKIPNFVVFHVTSVHIASHLPTKSLPTIDTETTARILKQSTVEKRLRDLFHDDIQAWARSPQPVNDEPGMTVVSMIDATLSFLLQGHSFSDNLLLLVTDDLVLRRLSDSVNPIYHFIRHYPDQLFPRSRFLTKEFSPQTQTLLTEGVPSGVQLFNHTAVLSFLNERVGSPRRKARHFSETAQWIALFWEYFNSHKLLDLKLEHVANYPLLPTIEEGEFLSLEECRCGGVLFDPQSTELRGIMLILGIPVLLDHRALSDDSSFKFSFKNFLECIMKRGGDPFDILNEAHSDWLVSWITNEMTYGLHKLDKATHLALLATLPLWKSTRNGIIQRLSANEINQIPSDIELSRISRFLDPAQSIGEYAPELLSLWSALKDIRSHSTSHDLYIQLRQLLLLPIFISENDISDYKYLIEKLARRHNIPGLRSLMVPDSHLQLRSAQEYFDSNSEIFRAAFHYREDEMFLHPEFRDLQSLLGVTVDVTLEIFRRCARAIHDDQLYGRNNEIITRATTVYTYYNHLLPSQIMTNAISWESLDDLRFIPRKNEPLEGFSYDATLYFSRPDSLVVSPRELLRDEYQHIAWTQRARFLIPPTLDLIAVYPDIGSPTEKDVVAHLKILATQVSVNHPYNRGLVRDLKATYKWLQDNRVKARYELRKHKSEKIFLNIDNIDSISEVWEWRSADELILDLLYDSQKCFRVRSFLYDYRNLLTGAGVRERVDVTLVDETHFGDPNFDRLRKGKKLLDIELRPEFVGEDGMVEDPSRLKAHAAFLAANIPHIEEALTGGWNEGKTGSLSFPGTFFAACAFLDLLYTGDVNVERPPVYEDALRLLDELLKMLEIADMWNLPALKKKLGWFITTKYQFIQLETLMMIQEEALKYNAPELADACIAFGEKNAEILVDLDEEDDQEIKEED</sequence>
<feature type="domain" description="Sacsin/Nov" evidence="1">
    <location>
        <begin position="12"/>
        <end position="234"/>
    </location>
</feature>
<proteinExistence type="predicted"/>
<gene>
    <name evidence="2" type="ORF">DFH05DRAFT_1519719</name>
</gene>
<evidence type="ECO:0000313" key="2">
    <source>
        <dbReference type="EMBL" id="KAJ3751516.1"/>
    </source>
</evidence>
<dbReference type="EMBL" id="JANVFU010000001">
    <property type="protein sequence ID" value="KAJ3751516.1"/>
    <property type="molecule type" value="Genomic_DNA"/>
</dbReference>
<accession>A0A9W8PDU0</accession>
<dbReference type="PANTHER" id="PTHR15600:SF42">
    <property type="entry name" value="SACSIN"/>
    <property type="match status" value="1"/>
</dbReference>
<dbReference type="CDD" id="cd18186">
    <property type="entry name" value="BTB_POZ_ZBTB_KLHL-like"/>
    <property type="match status" value="1"/>
</dbReference>
<name>A0A9W8PDU0_9AGAR</name>
<dbReference type="InterPro" id="IPR011333">
    <property type="entry name" value="SKP1/BTB/POZ_sf"/>
</dbReference>
<dbReference type="InterPro" id="IPR058210">
    <property type="entry name" value="SACS/Nov_dom"/>
</dbReference>
<comment type="caution">
    <text evidence="2">The sequence shown here is derived from an EMBL/GenBank/DDBJ whole genome shotgun (WGS) entry which is preliminary data.</text>
</comment>